<dbReference type="AlphaFoldDB" id="A0A9W8L8H5"/>
<evidence type="ECO:0000313" key="1">
    <source>
        <dbReference type="EMBL" id="KAJ2744764.1"/>
    </source>
</evidence>
<dbReference type="Proteomes" id="UP001140011">
    <property type="component" value="Unassembled WGS sequence"/>
</dbReference>
<organism evidence="1 2">
    <name type="scientific">Coemansia pectinata</name>
    <dbReference type="NCBI Taxonomy" id="1052879"/>
    <lineage>
        <taxon>Eukaryota</taxon>
        <taxon>Fungi</taxon>
        <taxon>Fungi incertae sedis</taxon>
        <taxon>Zoopagomycota</taxon>
        <taxon>Kickxellomycotina</taxon>
        <taxon>Kickxellomycetes</taxon>
        <taxon>Kickxellales</taxon>
        <taxon>Kickxellaceae</taxon>
        <taxon>Coemansia</taxon>
    </lineage>
</organism>
<name>A0A9W8L8H5_9FUNG</name>
<keyword evidence="2" id="KW-1185">Reference proteome</keyword>
<sequence length="210" mass="23716">MYKAFIRPTMEYALEICIPNASLVKVLERCQGDMLRAMLGVPKPASYAAILLLCKMETMEHRWCAKLSSYIRRRQLDSDDKHILSCLFNMERVAQMKSSRLIPRLCQEAYCAGPPHLITTTISEKKRACMHALKSANKSATRVAQIKSLGFICSMFQRLQHANAIDAVLMALNKNDVASAIQIALVIDKIYTQCLGRRSLIKQLTPRALE</sequence>
<dbReference type="EMBL" id="JANBUH010001516">
    <property type="protein sequence ID" value="KAJ2744764.1"/>
    <property type="molecule type" value="Genomic_DNA"/>
</dbReference>
<protein>
    <submittedName>
        <fullName evidence="1">Uncharacterized protein</fullName>
    </submittedName>
</protein>
<gene>
    <name evidence="1" type="ORF">GGI19_006568</name>
</gene>
<proteinExistence type="predicted"/>
<accession>A0A9W8L8H5</accession>
<reference evidence="1" key="1">
    <citation type="submission" date="2022-07" db="EMBL/GenBank/DDBJ databases">
        <title>Phylogenomic reconstructions and comparative analyses of Kickxellomycotina fungi.</title>
        <authorList>
            <person name="Reynolds N.K."/>
            <person name="Stajich J.E."/>
            <person name="Barry K."/>
            <person name="Grigoriev I.V."/>
            <person name="Crous P."/>
            <person name="Smith M.E."/>
        </authorList>
    </citation>
    <scope>NUCLEOTIDE SEQUENCE</scope>
    <source>
        <strain evidence="1">BCRC 34297</strain>
    </source>
</reference>
<dbReference type="OrthoDB" id="5513526at2759"/>
<comment type="caution">
    <text evidence="1">The sequence shown here is derived from an EMBL/GenBank/DDBJ whole genome shotgun (WGS) entry which is preliminary data.</text>
</comment>
<evidence type="ECO:0000313" key="2">
    <source>
        <dbReference type="Proteomes" id="UP001140011"/>
    </source>
</evidence>